<dbReference type="GeneID" id="119738417"/>
<keyword evidence="2 3" id="KW-0040">ANK repeat</keyword>
<evidence type="ECO:0000256" key="4">
    <source>
        <dbReference type="SAM" id="MobiDB-lite"/>
    </source>
</evidence>
<dbReference type="OMA" id="ECKSSHH"/>
<reference evidence="5" key="1">
    <citation type="submission" date="2022-11" db="UniProtKB">
        <authorList>
            <consortium name="EnsemblMetazoa"/>
        </authorList>
    </citation>
    <scope>IDENTIFICATION</scope>
</reference>
<evidence type="ECO:0000256" key="1">
    <source>
        <dbReference type="ARBA" id="ARBA00022737"/>
    </source>
</evidence>
<evidence type="ECO:0000313" key="5">
    <source>
        <dbReference type="EnsemblMetazoa" id="XP_038069240.1"/>
    </source>
</evidence>
<dbReference type="EnsemblMetazoa" id="XM_038213312.1">
    <property type="protein sequence ID" value="XP_038069240.1"/>
    <property type="gene ID" value="LOC119738417"/>
</dbReference>
<name>A0A914AYK9_PATMI</name>
<dbReference type="OrthoDB" id="5406014at2759"/>
<keyword evidence="1" id="KW-0677">Repeat</keyword>
<dbReference type="Pfam" id="PF12796">
    <property type="entry name" value="Ank_2"/>
    <property type="match status" value="1"/>
</dbReference>
<evidence type="ECO:0000313" key="6">
    <source>
        <dbReference type="Proteomes" id="UP000887568"/>
    </source>
</evidence>
<sequence length="403" mass="43625">MFPQECKSSHHALVRAISAGRPRQVGMLLDAGTSPDERDECGKTPLIHAIFVEDPKNRRKVVKMLLKKGAAVATTDATGRSALSWACLQGKDREVDLLLQYSDVNLDLNHNDVSGRTALFHAASSGSAASVKLMVDALVECGMSVDVADFNGVTPLMQALSLGFDVCATILIKQGKASTTVADSSFLSAFDWAKPSRGSPVPRNHLPDISESSSSRGVFSADCRRRSSGLCRMCTRVSSVTDTEFDSCYGSESSYCEDGLNDLDTRGRSQSFSDDDIFDLASLSLADFSPKRRPSSQDSGCESCQDGLPPINKRPGSAVRRPRAHIRRNTVSGRLGNIRESTGSDEVFSDDDDDCRSALSDQSEMRRQHGFPMISEGRFSLASRADGSTRPLTALRAQIDKLL</sequence>
<feature type="region of interest" description="Disordered" evidence="4">
    <location>
        <begin position="289"/>
        <end position="321"/>
    </location>
</feature>
<dbReference type="PANTHER" id="PTHR46680">
    <property type="entry name" value="NF-KAPPA-B INHIBITOR ALPHA"/>
    <property type="match status" value="1"/>
</dbReference>
<dbReference type="Pfam" id="PF00023">
    <property type="entry name" value="Ank"/>
    <property type="match status" value="1"/>
</dbReference>
<protein>
    <submittedName>
        <fullName evidence="5">Uncharacterized protein</fullName>
    </submittedName>
</protein>
<dbReference type="PANTHER" id="PTHR46680:SF3">
    <property type="entry name" value="NF-KAPPA-B INHIBITOR CACTUS"/>
    <property type="match status" value="1"/>
</dbReference>
<feature type="repeat" description="ANK" evidence="3">
    <location>
        <begin position="114"/>
        <end position="150"/>
    </location>
</feature>
<dbReference type="SUPFAM" id="SSF48403">
    <property type="entry name" value="Ankyrin repeat"/>
    <property type="match status" value="1"/>
</dbReference>
<dbReference type="PROSITE" id="PS50088">
    <property type="entry name" value="ANK_REPEAT"/>
    <property type="match status" value="2"/>
</dbReference>
<keyword evidence="6" id="KW-1185">Reference proteome</keyword>
<dbReference type="Proteomes" id="UP000887568">
    <property type="component" value="Unplaced"/>
</dbReference>
<dbReference type="InterPro" id="IPR036770">
    <property type="entry name" value="Ankyrin_rpt-contain_sf"/>
</dbReference>
<accession>A0A914AYK9</accession>
<dbReference type="InterPro" id="IPR002110">
    <property type="entry name" value="Ankyrin_rpt"/>
</dbReference>
<dbReference type="AlphaFoldDB" id="A0A914AYK9"/>
<dbReference type="SMART" id="SM00248">
    <property type="entry name" value="ANK"/>
    <property type="match status" value="5"/>
</dbReference>
<dbReference type="RefSeq" id="XP_038069240.1">
    <property type="nucleotide sequence ID" value="XM_038213312.1"/>
</dbReference>
<evidence type="ECO:0000256" key="2">
    <source>
        <dbReference type="ARBA" id="ARBA00023043"/>
    </source>
</evidence>
<organism evidence="5 6">
    <name type="scientific">Patiria miniata</name>
    <name type="common">Bat star</name>
    <name type="synonym">Asterina miniata</name>
    <dbReference type="NCBI Taxonomy" id="46514"/>
    <lineage>
        <taxon>Eukaryota</taxon>
        <taxon>Metazoa</taxon>
        <taxon>Echinodermata</taxon>
        <taxon>Eleutherozoa</taxon>
        <taxon>Asterozoa</taxon>
        <taxon>Asteroidea</taxon>
        <taxon>Valvatacea</taxon>
        <taxon>Valvatida</taxon>
        <taxon>Asterinidae</taxon>
        <taxon>Patiria</taxon>
    </lineage>
</organism>
<proteinExistence type="predicted"/>
<feature type="repeat" description="ANK" evidence="3">
    <location>
        <begin position="41"/>
        <end position="77"/>
    </location>
</feature>
<evidence type="ECO:0000256" key="3">
    <source>
        <dbReference type="PROSITE-ProRule" id="PRU00023"/>
    </source>
</evidence>
<dbReference type="Gene3D" id="1.25.40.20">
    <property type="entry name" value="Ankyrin repeat-containing domain"/>
    <property type="match status" value="2"/>
</dbReference>
<dbReference type="InterPro" id="IPR051070">
    <property type="entry name" value="NF-kappa-B_inhibitor"/>
</dbReference>